<feature type="transmembrane region" description="Helical" evidence="1">
    <location>
        <begin position="66"/>
        <end position="88"/>
    </location>
</feature>
<evidence type="ECO:0000313" key="3">
    <source>
        <dbReference type="Proteomes" id="UP001058120"/>
    </source>
</evidence>
<evidence type="ECO:0000313" key="2">
    <source>
        <dbReference type="EMBL" id="UWX05828.1"/>
    </source>
</evidence>
<keyword evidence="3" id="KW-1185">Reference proteome</keyword>
<reference evidence="2" key="1">
    <citation type="submission" date="2020-12" db="EMBL/GenBank/DDBJ databases">
        <title>Taurinivorans muris gen. nov., sp. nov., fundamental and realized metabolic niche of a ubiquitous sulfidogenic bacterium in the murine intestine.</title>
        <authorList>
            <person name="Ye H."/>
            <person name="Hanson B.T."/>
            <person name="Loy A."/>
        </authorList>
    </citation>
    <scope>NUCLEOTIDE SEQUENCE</scope>
    <source>
        <strain evidence="2">LT0009</strain>
    </source>
</reference>
<dbReference type="RefSeq" id="WP_334315419.1">
    <property type="nucleotide sequence ID" value="NZ_CP065938.1"/>
</dbReference>
<keyword evidence="1" id="KW-1133">Transmembrane helix</keyword>
<dbReference type="EMBL" id="CP065938">
    <property type="protein sequence ID" value="UWX05828.1"/>
    <property type="molecule type" value="Genomic_DNA"/>
</dbReference>
<keyword evidence="1" id="KW-0812">Transmembrane</keyword>
<feature type="transmembrane region" description="Helical" evidence="1">
    <location>
        <begin position="260"/>
        <end position="281"/>
    </location>
</feature>
<feature type="transmembrane region" description="Helical" evidence="1">
    <location>
        <begin position="202"/>
        <end position="222"/>
    </location>
</feature>
<keyword evidence="1" id="KW-0472">Membrane</keyword>
<feature type="transmembrane region" description="Helical" evidence="1">
    <location>
        <begin position="100"/>
        <end position="118"/>
    </location>
</feature>
<evidence type="ECO:0000256" key="1">
    <source>
        <dbReference type="SAM" id="Phobius"/>
    </source>
</evidence>
<proteinExistence type="predicted"/>
<evidence type="ECO:0008006" key="4">
    <source>
        <dbReference type="Google" id="ProtNLM"/>
    </source>
</evidence>
<feature type="transmembrane region" description="Helical" evidence="1">
    <location>
        <begin position="287"/>
        <end position="308"/>
    </location>
</feature>
<organism evidence="2 3">
    <name type="scientific">Taurinivorans muris</name>
    <dbReference type="NCBI Taxonomy" id="2787751"/>
    <lineage>
        <taxon>Bacteria</taxon>
        <taxon>Pseudomonadati</taxon>
        <taxon>Thermodesulfobacteriota</taxon>
        <taxon>Desulfovibrionia</taxon>
        <taxon>Desulfovibrionales</taxon>
        <taxon>Desulfovibrionaceae</taxon>
        <taxon>Taurinivorans</taxon>
    </lineage>
</organism>
<gene>
    <name evidence="2" type="ORF">JBF11_00410</name>
</gene>
<sequence>MFNIGTISQGLYNSVKDGVLVCRRLFPMIISVVVFVKILSELNLIEYVALPLGPVMETMGLPVEFGLVWAAAMLVNIYSSLALIPSIVLMVPTVTVEQMTILGLIILIAHSLILETKIAGQCGLSMTVQVVLRIASAWIAGLSVHYACSAFGFWQEPAAVLFEAKTVSNTFMGWVLGECYNLVQIFVIVCCVMAFNRLINVLRISDAIGFVLSPLLRVLGISKQATNIVIVGLVLGILYGSGVIIQAIKEGRISHGDAFTTMSLMSLAHALIEDTVLLALIGGSIWGLLGVRLCLAILIGAVINGIYLKRYQPTMEGTA</sequence>
<feature type="transmembrane region" description="Helical" evidence="1">
    <location>
        <begin position="228"/>
        <end position="248"/>
    </location>
</feature>
<protein>
    <recommendedName>
        <fullName evidence="4">Nucleoside recognition protein</fullName>
    </recommendedName>
</protein>
<name>A0ABY5Y3L0_9BACT</name>
<feature type="transmembrane region" description="Helical" evidence="1">
    <location>
        <begin position="130"/>
        <end position="154"/>
    </location>
</feature>
<dbReference type="Proteomes" id="UP001058120">
    <property type="component" value="Chromosome"/>
</dbReference>
<feature type="transmembrane region" description="Helical" evidence="1">
    <location>
        <begin position="174"/>
        <end position="195"/>
    </location>
</feature>
<accession>A0ABY5Y3L0</accession>